<comment type="caution">
    <text evidence="5">The sequence shown here is derived from an EMBL/GenBank/DDBJ whole genome shotgun (WGS) entry which is preliminary data.</text>
</comment>
<evidence type="ECO:0000256" key="3">
    <source>
        <dbReference type="ARBA" id="ARBA00022679"/>
    </source>
</evidence>
<keyword evidence="3" id="KW-0808">Transferase</keyword>
<evidence type="ECO:0000256" key="4">
    <source>
        <dbReference type="ARBA" id="ARBA00022691"/>
    </source>
</evidence>
<sequence>MSASRPPDQPTDARERLKQHFTAAESAHPSRWDDLWKTGDFLPWDKGFPNPALEDLFTKNTDLVGGSPLKADGSRKRALVPGCGKGYDVLLLSSFGYDAVGLEASSNAVAACERYRTENEGKDLYAVKDEKVGAGECSFVCGDFFKDGWLSQVGGGGDLPKFDIIYDYTFLSALPPSFRPAWALRMSNLLSESGGLVCIEFPTYKPPSTGGPPWALPPPVYEQHLARPGEELPYDAEGYVIENKSENGEVPRNQDGLLRIAHWQPERTHEIGKGTDWIGIWRHA</sequence>
<evidence type="ECO:0000256" key="1">
    <source>
        <dbReference type="ARBA" id="ARBA00022553"/>
    </source>
</evidence>
<keyword evidence="2 5" id="KW-0489">Methyltransferase</keyword>
<dbReference type="InterPro" id="IPR029063">
    <property type="entry name" value="SAM-dependent_MTases_sf"/>
</dbReference>
<dbReference type="PANTHER" id="PTHR32183:SF6">
    <property type="entry name" value="CYSTEINE SULFINATE DESULFINASE_CYSTEINE DESULFURASE AND RELATED ENZYMES"/>
    <property type="match status" value="1"/>
</dbReference>
<dbReference type="GO" id="GO:0008757">
    <property type="term" value="F:S-adenosylmethionine-dependent methyltransferase activity"/>
    <property type="evidence" value="ECO:0007669"/>
    <property type="project" value="InterPro"/>
</dbReference>
<gene>
    <name evidence="5" type="ORF">K490DRAFT_65529</name>
</gene>
<dbReference type="OrthoDB" id="276151at2759"/>
<dbReference type="EMBL" id="ML978719">
    <property type="protein sequence ID" value="KAF2087687.1"/>
    <property type="molecule type" value="Genomic_DNA"/>
</dbReference>
<evidence type="ECO:0000313" key="5">
    <source>
        <dbReference type="EMBL" id="KAF2087687.1"/>
    </source>
</evidence>
<dbReference type="InterPro" id="IPR008854">
    <property type="entry name" value="TPMT"/>
</dbReference>
<dbReference type="GO" id="GO:0032259">
    <property type="term" value="P:methylation"/>
    <property type="evidence" value="ECO:0007669"/>
    <property type="project" value="UniProtKB-KW"/>
</dbReference>
<dbReference type="Pfam" id="PF05724">
    <property type="entry name" value="TPMT"/>
    <property type="match status" value="1"/>
</dbReference>
<dbReference type="Gene3D" id="3.40.50.150">
    <property type="entry name" value="Vaccinia Virus protein VP39"/>
    <property type="match status" value="1"/>
</dbReference>
<evidence type="ECO:0000256" key="2">
    <source>
        <dbReference type="ARBA" id="ARBA00022603"/>
    </source>
</evidence>
<dbReference type="PROSITE" id="PS51585">
    <property type="entry name" value="SAM_MT_TPMT"/>
    <property type="match status" value="1"/>
</dbReference>
<reference evidence="5" key="1">
    <citation type="journal article" date="2020" name="Stud. Mycol.">
        <title>101 Dothideomycetes genomes: a test case for predicting lifestyles and emergence of pathogens.</title>
        <authorList>
            <person name="Haridas S."/>
            <person name="Albert R."/>
            <person name="Binder M."/>
            <person name="Bloem J."/>
            <person name="Labutti K."/>
            <person name="Salamov A."/>
            <person name="Andreopoulos B."/>
            <person name="Baker S."/>
            <person name="Barry K."/>
            <person name="Bills G."/>
            <person name="Bluhm B."/>
            <person name="Cannon C."/>
            <person name="Castanera R."/>
            <person name="Culley D."/>
            <person name="Daum C."/>
            <person name="Ezra D."/>
            <person name="Gonzalez J."/>
            <person name="Henrissat B."/>
            <person name="Kuo A."/>
            <person name="Liang C."/>
            <person name="Lipzen A."/>
            <person name="Lutzoni F."/>
            <person name="Magnuson J."/>
            <person name="Mondo S."/>
            <person name="Nolan M."/>
            <person name="Ohm R."/>
            <person name="Pangilinan J."/>
            <person name="Park H.-J."/>
            <person name="Ramirez L."/>
            <person name="Alfaro M."/>
            <person name="Sun H."/>
            <person name="Tritt A."/>
            <person name="Yoshinaga Y."/>
            <person name="Zwiers L.-H."/>
            <person name="Turgeon B."/>
            <person name="Goodwin S."/>
            <person name="Spatafora J."/>
            <person name="Crous P."/>
            <person name="Grigoriev I."/>
        </authorList>
    </citation>
    <scope>NUCLEOTIDE SEQUENCE</scope>
    <source>
        <strain evidence="5">CBS 121410</strain>
    </source>
</reference>
<protein>
    <submittedName>
        <fullName evidence="5">Thiol methyltransferase</fullName>
    </submittedName>
</protein>
<dbReference type="SUPFAM" id="SSF53335">
    <property type="entry name" value="S-adenosyl-L-methionine-dependent methyltransferases"/>
    <property type="match status" value="1"/>
</dbReference>
<proteinExistence type="predicted"/>
<accession>A0A9P4HWG2</accession>
<keyword evidence="4" id="KW-0949">S-adenosyl-L-methionine</keyword>
<organism evidence="5 6">
    <name type="scientific">Saccharata proteae CBS 121410</name>
    <dbReference type="NCBI Taxonomy" id="1314787"/>
    <lineage>
        <taxon>Eukaryota</taxon>
        <taxon>Fungi</taxon>
        <taxon>Dikarya</taxon>
        <taxon>Ascomycota</taxon>
        <taxon>Pezizomycotina</taxon>
        <taxon>Dothideomycetes</taxon>
        <taxon>Dothideomycetes incertae sedis</taxon>
        <taxon>Botryosphaeriales</taxon>
        <taxon>Saccharataceae</taxon>
        <taxon>Saccharata</taxon>
    </lineage>
</organism>
<evidence type="ECO:0000313" key="6">
    <source>
        <dbReference type="Proteomes" id="UP000799776"/>
    </source>
</evidence>
<dbReference type="AlphaFoldDB" id="A0A9P4HWG2"/>
<name>A0A9P4HWG2_9PEZI</name>
<dbReference type="PANTHER" id="PTHR32183">
    <property type="match status" value="1"/>
</dbReference>
<dbReference type="Proteomes" id="UP000799776">
    <property type="component" value="Unassembled WGS sequence"/>
</dbReference>
<keyword evidence="6" id="KW-1185">Reference proteome</keyword>
<keyword evidence="1" id="KW-0597">Phosphoprotein</keyword>